<name>A0A2G6KCV7_9BACT</name>
<evidence type="ECO:0000313" key="3">
    <source>
        <dbReference type="Proteomes" id="UP000230821"/>
    </source>
</evidence>
<comment type="caution">
    <text evidence="2">The sequence shown here is derived from an EMBL/GenBank/DDBJ whole genome shotgun (WGS) entry which is preliminary data.</text>
</comment>
<gene>
    <name evidence="2" type="ORF">CSA56_11345</name>
</gene>
<dbReference type="Proteomes" id="UP000230821">
    <property type="component" value="Unassembled WGS sequence"/>
</dbReference>
<protein>
    <submittedName>
        <fullName evidence="2">Uncharacterized protein</fullName>
    </submittedName>
</protein>
<keyword evidence="1" id="KW-0472">Membrane</keyword>
<proteinExistence type="predicted"/>
<keyword evidence="1" id="KW-1133">Transmembrane helix</keyword>
<feature type="transmembrane region" description="Helical" evidence="1">
    <location>
        <begin position="80"/>
        <end position="105"/>
    </location>
</feature>
<feature type="transmembrane region" description="Helical" evidence="1">
    <location>
        <begin position="117"/>
        <end position="137"/>
    </location>
</feature>
<dbReference type="EMBL" id="PDSK01000097">
    <property type="protein sequence ID" value="PIE33513.1"/>
    <property type="molecule type" value="Genomic_DNA"/>
</dbReference>
<sequence>MRVSMTDSKKRLAVVWFIGGGILFLVLLTQTIFGRYGDKVKEAWAWLLPTIVPTLSLITSGVVLSGPMGKSLETKTVDRFAFRLSLVLSIFYLLTVSFTIFLSPFSSVPPLELMKLSNLWLAPFQGMVSAALAAFFVSTK</sequence>
<feature type="transmembrane region" description="Helical" evidence="1">
    <location>
        <begin position="45"/>
        <end position="68"/>
    </location>
</feature>
<reference evidence="2 3" key="1">
    <citation type="submission" date="2017-10" db="EMBL/GenBank/DDBJ databases">
        <title>Novel microbial diversity and functional potential in the marine mammal oral microbiome.</title>
        <authorList>
            <person name="Dudek N.K."/>
            <person name="Sun C.L."/>
            <person name="Burstein D."/>
            <person name="Kantor R.S."/>
            <person name="Aliaga Goltsman D.S."/>
            <person name="Bik E.M."/>
            <person name="Thomas B.C."/>
            <person name="Banfield J.F."/>
            <person name="Relman D.A."/>
        </authorList>
    </citation>
    <scope>NUCLEOTIDE SEQUENCE [LARGE SCALE GENOMIC DNA]</scope>
    <source>
        <strain evidence="2">DOLJORAL78_47_16</strain>
    </source>
</reference>
<evidence type="ECO:0000256" key="1">
    <source>
        <dbReference type="SAM" id="Phobius"/>
    </source>
</evidence>
<feature type="transmembrane region" description="Helical" evidence="1">
    <location>
        <begin position="12"/>
        <end position="33"/>
    </location>
</feature>
<evidence type="ECO:0000313" key="2">
    <source>
        <dbReference type="EMBL" id="PIE33513.1"/>
    </source>
</evidence>
<organism evidence="2 3">
    <name type="scientific">candidate division KSB3 bacterium</name>
    <dbReference type="NCBI Taxonomy" id="2044937"/>
    <lineage>
        <taxon>Bacteria</taxon>
        <taxon>candidate division KSB3</taxon>
    </lineage>
</organism>
<dbReference type="AlphaFoldDB" id="A0A2G6KCV7"/>
<accession>A0A2G6KCV7</accession>
<keyword evidence="1" id="KW-0812">Transmembrane</keyword>